<dbReference type="InterPro" id="IPR011063">
    <property type="entry name" value="TilS/TtcA_N"/>
</dbReference>
<dbReference type="SUPFAM" id="SSF52402">
    <property type="entry name" value="Adenine nucleotide alpha hydrolases-like"/>
    <property type="match status" value="1"/>
</dbReference>
<evidence type="ECO:0000313" key="9">
    <source>
        <dbReference type="Proteomes" id="UP000243975"/>
    </source>
</evidence>
<dbReference type="OMA" id="VVNGMCL"/>
<dbReference type="InterPro" id="IPR014729">
    <property type="entry name" value="Rossmann-like_a/b/a_fold"/>
</dbReference>
<protein>
    <recommendedName>
        <fullName evidence="1">tRNA(Ile)-lysidine synthetase</fullName>
        <ecNumber evidence="1">6.3.4.19</ecNumber>
    </recommendedName>
</protein>
<dbReference type="PANTHER" id="PTHR43033:SF5">
    <property type="entry name" value="TRNA(ILE)-LYSIDINE SYNTHETASE"/>
    <property type="match status" value="1"/>
</dbReference>
<evidence type="ECO:0000259" key="7">
    <source>
        <dbReference type="Pfam" id="PF01171"/>
    </source>
</evidence>
<proteinExistence type="inferred from homology"/>
<dbReference type="GO" id="GO:0005524">
    <property type="term" value="F:ATP binding"/>
    <property type="evidence" value="ECO:0007669"/>
    <property type="project" value="UniProtKB-KW"/>
</dbReference>
<evidence type="ECO:0000256" key="5">
    <source>
        <dbReference type="ARBA" id="ARBA00022840"/>
    </source>
</evidence>
<comment type="catalytic activity">
    <reaction evidence="6">
        <text>cytidine(34) in tRNA(Ile2) + L-lysine + ATP = lysidine(34) in tRNA(Ile2) + AMP + diphosphate + H(+)</text>
        <dbReference type="Rhea" id="RHEA:43744"/>
        <dbReference type="Rhea" id="RHEA-COMP:10625"/>
        <dbReference type="Rhea" id="RHEA-COMP:10670"/>
        <dbReference type="ChEBI" id="CHEBI:15378"/>
        <dbReference type="ChEBI" id="CHEBI:30616"/>
        <dbReference type="ChEBI" id="CHEBI:32551"/>
        <dbReference type="ChEBI" id="CHEBI:33019"/>
        <dbReference type="ChEBI" id="CHEBI:82748"/>
        <dbReference type="ChEBI" id="CHEBI:83665"/>
        <dbReference type="ChEBI" id="CHEBI:456215"/>
        <dbReference type="EC" id="6.3.4.19"/>
    </reaction>
</comment>
<reference evidence="8 9" key="1">
    <citation type="journal article" date="2016" name="Sci. Rep.">
        <title>The genome sequence of the outbreeding globe artichoke constructed de novo incorporating a phase-aware low-pass sequencing strategy of F1 progeny.</title>
        <authorList>
            <person name="Scaglione D."/>
            <person name="Reyes-Chin-Wo S."/>
            <person name="Acquadro A."/>
            <person name="Froenicke L."/>
            <person name="Portis E."/>
            <person name="Beitel C."/>
            <person name="Tirone M."/>
            <person name="Mauro R."/>
            <person name="Lo Monaco A."/>
            <person name="Mauromicale G."/>
            <person name="Faccioli P."/>
            <person name="Cattivelli L."/>
            <person name="Rieseberg L."/>
            <person name="Michelmore R."/>
            <person name="Lanteri S."/>
        </authorList>
    </citation>
    <scope>NUCLEOTIDE SEQUENCE [LARGE SCALE GENOMIC DNA]</scope>
    <source>
        <strain evidence="8">2C</strain>
    </source>
</reference>
<sequence>MARGLLLLPHYTAKSHLIRTGLSSSSTNFTKIPIFPTSRNPTSVRVLCSCSSNGGYEFIGLSKYKDTFSKRMAMAGLKPHHRIAVGVSGGPDSMALCLLVADWKSCGLNVASNGNNDMVDGLLAIIVDHGLRSESKDEAEMVQRRVLDIGIRCEIAHCKWYEKLQHICSRHQIGVLLIAHHADDQAELFILRLSRNSGVLGLAGMALATQLFATNPSLDDGSSSSILVVRPLLDFSKQDLYKVGYCFCAYDFLFLANSNCCSNDCFSDKNSYFIGRYVKGANRIGWKIPRIKIQYLHVIGSECRWETCHHVTIFKSELQAIISACRRTRFYVDQICHTLINQSVTVMPQGYVIIDLGILNPLKVPDICLSKFVTLLLQFISQRQRPVRGSAQKLLLDYFRTFPCKSSFTAAGCYLCAAPGSKGTKLLICCSVNSALPMKTESFYIGSSNKQKVNIITELEQIIEDGRSYSNKMVPKASDVPFLNAISSESILTEAKRLKILGEPTLISIQSLHKIELEKFKFKTETLTENVSQKVVESVDAKELGQGQIGHFMDRFVVSWKFIGENGGCYCGFGQYSVVEVRHMVDADWLDLSRLSKSDNLEDCQLEEVLKCSDYAKISARKALRLLKSIPVAARRSLPVLVDPRWQVLSIPSVCFSVCRCLKASVEFSPRVPLGGGYSSFL</sequence>
<keyword evidence="9" id="KW-1185">Reference proteome</keyword>
<dbReference type="Gene3D" id="3.40.50.620">
    <property type="entry name" value="HUPs"/>
    <property type="match status" value="1"/>
</dbReference>
<dbReference type="HAMAP" id="MF_01161">
    <property type="entry name" value="tRNA_Ile_lys_synt"/>
    <property type="match status" value="1"/>
</dbReference>
<dbReference type="Gramene" id="KVH93897">
    <property type="protein sequence ID" value="KVH93897"/>
    <property type="gene ID" value="Ccrd_004048"/>
</dbReference>
<dbReference type="GO" id="GO:0032267">
    <property type="term" value="F:tRNA(Ile)-lysidine synthase activity"/>
    <property type="evidence" value="ECO:0007669"/>
    <property type="project" value="UniProtKB-EC"/>
</dbReference>
<dbReference type="InterPro" id="IPR012094">
    <property type="entry name" value="tRNA_Ile_lys_synt"/>
</dbReference>
<dbReference type="Proteomes" id="UP000243975">
    <property type="component" value="Unassembled WGS sequence"/>
</dbReference>
<dbReference type="PANTHER" id="PTHR43033">
    <property type="entry name" value="TRNA(ILE)-LYSIDINE SYNTHASE-RELATED"/>
    <property type="match status" value="1"/>
</dbReference>
<evidence type="ECO:0000256" key="1">
    <source>
        <dbReference type="ARBA" id="ARBA00013267"/>
    </source>
</evidence>
<dbReference type="AlphaFoldDB" id="A0A124SCI6"/>
<organism evidence="8 9">
    <name type="scientific">Cynara cardunculus var. scolymus</name>
    <name type="common">Globe artichoke</name>
    <name type="synonym">Cynara scolymus</name>
    <dbReference type="NCBI Taxonomy" id="59895"/>
    <lineage>
        <taxon>Eukaryota</taxon>
        <taxon>Viridiplantae</taxon>
        <taxon>Streptophyta</taxon>
        <taxon>Embryophyta</taxon>
        <taxon>Tracheophyta</taxon>
        <taxon>Spermatophyta</taxon>
        <taxon>Magnoliopsida</taxon>
        <taxon>eudicotyledons</taxon>
        <taxon>Gunneridae</taxon>
        <taxon>Pentapetalae</taxon>
        <taxon>asterids</taxon>
        <taxon>campanulids</taxon>
        <taxon>Asterales</taxon>
        <taxon>Asteraceae</taxon>
        <taxon>Carduoideae</taxon>
        <taxon>Cardueae</taxon>
        <taxon>Carduinae</taxon>
        <taxon>Cynara</taxon>
    </lineage>
</organism>
<dbReference type="GO" id="GO:0008033">
    <property type="term" value="P:tRNA processing"/>
    <property type="evidence" value="ECO:0007669"/>
    <property type="project" value="UniProtKB-KW"/>
</dbReference>
<evidence type="ECO:0000256" key="2">
    <source>
        <dbReference type="ARBA" id="ARBA00022598"/>
    </source>
</evidence>
<dbReference type="Pfam" id="PF01171">
    <property type="entry name" value="ATP_bind_3"/>
    <property type="match status" value="1"/>
</dbReference>
<keyword evidence="2" id="KW-0436">Ligase</keyword>
<keyword evidence="5" id="KW-0067">ATP-binding</keyword>
<accession>A0A124SCI6</accession>
<evidence type="ECO:0000256" key="4">
    <source>
        <dbReference type="ARBA" id="ARBA00022741"/>
    </source>
</evidence>
<dbReference type="STRING" id="59895.A0A124SCI6"/>
<evidence type="ECO:0000313" key="8">
    <source>
        <dbReference type="EMBL" id="KVH93897.1"/>
    </source>
</evidence>
<name>A0A124SCI6_CYNCS</name>
<dbReference type="InterPro" id="IPR012795">
    <property type="entry name" value="tRNA_Ile_lys_synt_N"/>
</dbReference>
<keyword evidence="4" id="KW-0547">Nucleotide-binding</keyword>
<evidence type="ECO:0000256" key="3">
    <source>
        <dbReference type="ARBA" id="ARBA00022694"/>
    </source>
</evidence>
<dbReference type="CDD" id="cd01992">
    <property type="entry name" value="TilS_N"/>
    <property type="match status" value="1"/>
</dbReference>
<comment type="caution">
    <text evidence="8">The sequence shown here is derived from an EMBL/GenBank/DDBJ whole genome shotgun (WGS) entry which is preliminary data.</text>
</comment>
<evidence type="ECO:0000256" key="6">
    <source>
        <dbReference type="ARBA" id="ARBA00048539"/>
    </source>
</evidence>
<gene>
    <name evidence="8" type="ORF">Ccrd_004048</name>
</gene>
<keyword evidence="3" id="KW-0819">tRNA processing</keyword>
<feature type="domain" description="tRNA(Ile)-lysidine/2-thiocytidine synthase N-terminal" evidence="7">
    <location>
        <begin position="83"/>
        <end position="242"/>
    </location>
</feature>
<dbReference type="EMBL" id="LEKV01004586">
    <property type="protein sequence ID" value="KVH93897.1"/>
    <property type="molecule type" value="Genomic_DNA"/>
</dbReference>
<dbReference type="EC" id="6.3.4.19" evidence="1"/>